<dbReference type="PANTHER" id="PTHR11751:SF29">
    <property type="entry name" value="ALANINE TRANSAMINASE"/>
    <property type="match status" value="1"/>
</dbReference>
<comment type="catalytic activity">
    <reaction evidence="9">
        <text>L-alanine + 2-oxoglutarate = pyruvate + L-glutamate</text>
        <dbReference type="Rhea" id="RHEA:19453"/>
        <dbReference type="ChEBI" id="CHEBI:15361"/>
        <dbReference type="ChEBI" id="CHEBI:16810"/>
        <dbReference type="ChEBI" id="CHEBI:29985"/>
        <dbReference type="ChEBI" id="CHEBI:57972"/>
        <dbReference type="EC" id="2.6.1.2"/>
    </reaction>
</comment>
<comment type="caution">
    <text evidence="11">The sequence shown here is derived from an EMBL/GenBank/DDBJ whole genome shotgun (WGS) entry which is preliminary data.</text>
</comment>
<dbReference type="PANTHER" id="PTHR11751">
    <property type="entry name" value="ALANINE AMINOTRANSFERASE"/>
    <property type="match status" value="1"/>
</dbReference>
<name>A0AAD9Q8W3_ACRCE</name>
<evidence type="ECO:0000256" key="4">
    <source>
        <dbReference type="ARBA" id="ARBA00022679"/>
    </source>
</evidence>
<evidence type="ECO:0000313" key="11">
    <source>
        <dbReference type="EMBL" id="KAK2556867.1"/>
    </source>
</evidence>
<organism evidence="11 12">
    <name type="scientific">Acropora cervicornis</name>
    <name type="common">Staghorn coral</name>
    <dbReference type="NCBI Taxonomy" id="6130"/>
    <lineage>
        <taxon>Eukaryota</taxon>
        <taxon>Metazoa</taxon>
        <taxon>Cnidaria</taxon>
        <taxon>Anthozoa</taxon>
        <taxon>Hexacorallia</taxon>
        <taxon>Scleractinia</taxon>
        <taxon>Astrocoeniina</taxon>
        <taxon>Acroporidae</taxon>
        <taxon>Acropora</taxon>
    </lineage>
</organism>
<keyword evidence="4" id="KW-0808">Transferase</keyword>
<dbReference type="InterPro" id="IPR045088">
    <property type="entry name" value="ALAT1/2-like"/>
</dbReference>
<evidence type="ECO:0000256" key="8">
    <source>
        <dbReference type="ARBA" id="ARBA00026106"/>
    </source>
</evidence>
<comment type="similarity">
    <text evidence="7">Belongs to the class-I pyridoxal-phosphate-dependent aminotransferase family. Alanine aminotransferase subfamily.</text>
</comment>
<dbReference type="FunFam" id="3.40.640.10:FF:000226">
    <property type="entry name" value="Alanine aminotransferase 2"/>
    <property type="match status" value="1"/>
</dbReference>
<evidence type="ECO:0000256" key="1">
    <source>
        <dbReference type="ARBA" id="ARBA00001933"/>
    </source>
</evidence>
<feature type="domain" description="Aminotransferase class I/classII large" evidence="10">
    <location>
        <begin position="149"/>
        <end position="418"/>
    </location>
</feature>
<dbReference type="Gene3D" id="1.10.287.1970">
    <property type="match status" value="1"/>
</dbReference>
<evidence type="ECO:0000256" key="2">
    <source>
        <dbReference type="ARBA" id="ARBA00011738"/>
    </source>
</evidence>
<dbReference type="InterPro" id="IPR004839">
    <property type="entry name" value="Aminotransferase_I/II_large"/>
</dbReference>
<evidence type="ECO:0000256" key="3">
    <source>
        <dbReference type="ARBA" id="ARBA00022576"/>
    </source>
</evidence>
<evidence type="ECO:0000313" key="12">
    <source>
        <dbReference type="Proteomes" id="UP001249851"/>
    </source>
</evidence>
<dbReference type="EMBL" id="JARQWQ010000053">
    <property type="protein sequence ID" value="KAK2556867.1"/>
    <property type="molecule type" value="Genomic_DNA"/>
</dbReference>
<evidence type="ECO:0000259" key="10">
    <source>
        <dbReference type="Pfam" id="PF00155"/>
    </source>
</evidence>
<dbReference type="SUPFAM" id="SSF53383">
    <property type="entry name" value="PLP-dependent transferases"/>
    <property type="match status" value="1"/>
</dbReference>
<reference evidence="11" key="1">
    <citation type="journal article" date="2023" name="G3 (Bethesda)">
        <title>Whole genome assembly and annotation of the endangered Caribbean coral Acropora cervicornis.</title>
        <authorList>
            <person name="Selwyn J.D."/>
            <person name="Vollmer S.V."/>
        </authorList>
    </citation>
    <scope>NUCLEOTIDE SEQUENCE</scope>
    <source>
        <strain evidence="11">K2</strain>
    </source>
</reference>
<dbReference type="InterPro" id="IPR015422">
    <property type="entry name" value="PyrdxlP-dep_Trfase_small"/>
</dbReference>
<evidence type="ECO:0000256" key="6">
    <source>
        <dbReference type="ARBA" id="ARBA00025708"/>
    </source>
</evidence>
<keyword evidence="5" id="KW-0663">Pyridoxal phosphate</keyword>
<dbReference type="GO" id="GO:0030170">
    <property type="term" value="F:pyridoxal phosphate binding"/>
    <property type="evidence" value="ECO:0007669"/>
    <property type="project" value="InterPro"/>
</dbReference>
<evidence type="ECO:0000256" key="7">
    <source>
        <dbReference type="ARBA" id="ARBA00025785"/>
    </source>
</evidence>
<protein>
    <recommendedName>
        <fullName evidence="8">alanine transaminase</fullName>
        <ecNumber evidence="8">2.6.1.2</ecNumber>
    </recommendedName>
</protein>
<accession>A0AAD9Q8W3</accession>
<sequence length="459" mass="52283">MATEEIITDKTVSLSHQRARNARGWIDARASQINLELARGEKKPFDEVMKLYGDPHAFGQQPITSLRQLLSCLLCPNFLDDPIYPQDIREKARRILEAKPGFAIASYAAVEGLGIIRKHVAQFISKRDGYTADPEDIYLTRGGANGIKIPYYLDEARDWALSIAELRRALDEARPHCRPQGLVLINPGNPAGQVLTYDNIRDIIKFCAQEKLVLFADEVYQETMYREDVTFHSCRKVVKDLGPEYHKFQLMSINSVSKGFYGECCLRGAYLELVGFSDKVKQQILDLNSPNMCPSMIGQAAVSAMCNPPQPGDESYETFLKEKRTVLDSYQRKAKIVVSMLRTLEGVVCNEINGSLYVFPSIKLPRKAVEAAKLNNCTPDEFYCWQMLEETGIGPIPGTYFGQKEGTHHFRFTILPPEEKVVFMFDRITKFHQEFMQKYRDEDFFFHASTDQFMATTMV</sequence>
<comment type="pathway">
    <text evidence="6">Amino-acid degradation; L-alanine degradation via transaminase pathway; pyruvate from L-alanine: step 1/1.</text>
</comment>
<keyword evidence="3 11" id="KW-0032">Aminotransferase</keyword>
<dbReference type="FunFam" id="3.90.1150.10:FF:000151">
    <property type="entry name" value="Alanine aminotransferase 2"/>
    <property type="match status" value="1"/>
</dbReference>
<dbReference type="AlphaFoldDB" id="A0AAD9Q8W3"/>
<comment type="subunit">
    <text evidence="2">Homodimer.</text>
</comment>
<dbReference type="Proteomes" id="UP001249851">
    <property type="component" value="Unassembled WGS sequence"/>
</dbReference>
<dbReference type="InterPro" id="IPR015424">
    <property type="entry name" value="PyrdxlP-dep_Trfase"/>
</dbReference>
<dbReference type="GO" id="GO:0004021">
    <property type="term" value="F:L-alanine:2-oxoglutarate aminotransferase activity"/>
    <property type="evidence" value="ECO:0007669"/>
    <property type="project" value="UniProtKB-EC"/>
</dbReference>
<dbReference type="Gene3D" id="3.90.1150.10">
    <property type="entry name" value="Aspartate Aminotransferase, domain 1"/>
    <property type="match status" value="1"/>
</dbReference>
<gene>
    <name evidence="11" type="ORF">P5673_021079</name>
</gene>
<evidence type="ECO:0000256" key="9">
    <source>
        <dbReference type="ARBA" id="ARBA00047412"/>
    </source>
</evidence>
<evidence type="ECO:0000256" key="5">
    <source>
        <dbReference type="ARBA" id="ARBA00022898"/>
    </source>
</evidence>
<keyword evidence="12" id="KW-1185">Reference proteome</keyword>
<proteinExistence type="inferred from homology"/>
<dbReference type="Gene3D" id="3.40.640.10">
    <property type="entry name" value="Type I PLP-dependent aspartate aminotransferase-like (Major domain)"/>
    <property type="match status" value="1"/>
</dbReference>
<dbReference type="EC" id="2.6.1.2" evidence="8"/>
<reference evidence="11" key="2">
    <citation type="journal article" date="2023" name="Science">
        <title>Genomic signatures of disease resistance in endangered staghorn corals.</title>
        <authorList>
            <person name="Vollmer S.V."/>
            <person name="Selwyn J.D."/>
            <person name="Despard B.A."/>
            <person name="Roesel C.L."/>
        </authorList>
    </citation>
    <scope>NUCLEOTIDE SEQUENCE</scope>
    <source>
        <strain evidence="11">K2</strain>
    </source>
</reference>
<dbReference type="Pfam" id="PF00155">
    <property type="entry name" value="Aminotran_1_2"/>
    <property type="match status" value="1"/>
</dbReference>
<dbReference type="CDD" id="cd00609">
    <property type="entry name" value="AAT_like"/>
    <property type="match status" value="1"/>
</dbReference>
<comment type="cofactor">
    <cofactor evidence="1">
        <name>pyridoxal 5'-phosphate</name>
        <dbReference type="ChEBI" id="CHEBI:597326"/>
    </cofactor>
</comment>
<dbReference type="InterPro" id="IPR015421">
    <property type="entry name" value="PyrdxlP-dep_Trfase_major"/>
</dbReference>